<evidence type="ECO:0000256" key="4">
    <source>
        <dbReference type="SAM" id="Phobius"/>
    </source>
</evidence>
<protein>
    <recommendedName>
        <fullName evidence="7">Leucine-rich repeat-containing N-terminal plant-type domain-containing protein</fullName>
    </recommendedName>
</protein>
<dbReference type="InterPro" id="IPR032675">
    <property type="entry name" value="LRR_dom_sf"/>
</dbReference>
<comment type="caution">
    <text evidence="5">The sequence shown here is derived from an EMBL/GenBank/DDBJ whole genome shotgun (WGS) entry which is preliminary data.</text>
</comment>
<dbReference type="Gene3D" id="3.80.10.10">
    <property type="entry name" value="Ribonuclease Inhibitor"/>
    <property type="match status" value="1"/>
</dbReference>
<organism evidence="5 6">
    <name type="scientific">Oryza meyeriana var. granulata</name>
    <dbReference type="NCBI Taxonomy" id="110450"/>
    <lineage>
        <taxon>Eukaryota</taxon>
        <taxon>Viridiplantae</taxon>
        <taxon>Streptophyta</taxon>
        <taxon>Embryophyta</taxon>
        <taxon>Tracheophyta</taxon>
        <taxon>Spermatophyta</taxon>
        <taxon>Magnoliopsida</taxon>
        <taxon>Liliopsida</taxon>
        <taxon>Poales</taxon>
        <taxon>Poaceae</taxon>
        <taxon>BOP clade</taxon>
        <taxon>Oryzoideae</taxon>
        <taxon>Oryzeae</taxon>
        <taxon>Oryzinae</taxon>
        <taxon>Oryza</taxon>
        <taxon>Oryza meyeriana</taxon>
    </lineage>
</organism>
<keyword evidence="2" id="KW-0732">Signal</keyword>
<dbReference type="InterPro" id="IPR051716">
    <property type="entry name" value="Plant_RL_S/T_kinase"/>
</dbReference>
<keyword evidence="4" id="KW-0812">Transmembrane</keyword>
<dbReference type="PANTHER" id="PTHR48053:SF113">
    <property type="entry name" value="PROTEIN KINASE DOMAIN-CONTAINING PROTEIN"/>
    <property type="match status" value="1"/>
</dbReference>
<keyword evidence="4" id="KW-1133">Transmembrane helix</keyword>
<dbReference type="Proteomes" id="UP000479710">
    <property type="component" value="Unassembled WGS sequence"/>
</dbReference>
<proteinExistence type="predicted"/>
<dbReference type="InterPro" id="IPR001611">
    <property type="entry name" value="Leu-rich_rpt"/>
</dbReference>
<keyword evidence="4" id="KW-0472">Membrane</keyword>
<keyword evidence="3" id="KW-0675">Receptor</keyword>
<dbReference type="GO" id="GO:0016020">
    <property type="term" value="C:membrane"/>
    <property type="evidence" value="ECO:0007669"/>
    <property type="project" value="UniProtKB-SubCell"/>
</dbReference>
<evidence type="ECO:0000313" key="5">
    <source>
        <dbReference type="EMBL" id="KAF0934212.1"/>
    </source>
</evidence>
<evidence type="ECO:0000256" key="3">
    <source>
        <dbReference type="ARBA" id="ARBA00023170"/>
    </source>
</evidence>
<dbReference type="OrthoDB" id="4062651at2759"/>
<name>A0A6G1FBQ3_9ORYZ</name>
<gene>
    <name evidence="5" type="ORF">E2562_023466</name>
</gene>
<feature type="transmembrane region" description="Helical" evidence="4">
    <location>
        <begin position="188"/>
        <end position="208"/>
    </location>
</feature>
<dbReference type="PANTHER" id="PTHR48053">
    <property type="entry name" value="LEUCINE RICH REPEAT FAMILY PROTEIN, EXPRESSED"/>
    <property type="match status" value="1"/>
</dbReference>
<reference evidence="5 6" key="1">
    <citation type="submission" date="2019-11" db="EMBL/GenBank/DDBJ databases">
        <title>Whole genome sequence of Oryza granulata.</title>
        <authorList>
            <person name="Li W."/>
        </authorList>
    </citation>
    <scope>NUCLEOTIDE SEQUENCE [LARGE SCALE GENOMIC DNA]</scope>
    <source>
        <strain evidence="6">cv. Menghai</strain>
        <tissue evidence="5">Leaf</tissue>
    </source>
</reference>
<dbReference type="SUPFAM" id="SSF52058">
    <property type="entry name" value="L domain-like"/>
    <property type="match status" value="1"/>
</dbReference>
<keyword evidence="6" id="KW-1185">Reference proteome</keyword>
<evidence type="ECO:0000256" key="2">
    <source>
        <dbReference type="ARBA" id="ARBA00022729"/>
    </source>
</evidence>
<sequence>MQHLNLSSNGFMGDVPLAIAGLPKLKSLFLDNNRFNGSYPGTATGGLMQLETLTLATNRFEQLSACGYGAYNKLSTSTVFWMLAGVVFNCAVSILLFILRKTIWLLIIWHLKRECNNIVSTIRQEDVIVSGGSGRIQAGDKANTGKVVAMKRLWRTQSDYIKAASILESGSLDRGLHSMANHPMFCDWSRVVACICGTALMLFAFYLMTPTQLPSLSMDKYDQI</sequence>
<feature type="transmembrane region" description="Helical" evidence="4">
    <location>
        <begin position="79"/>
        <end position="99"/>
    </location>
</feature>
<accession>A0A6G1FBQ3</accession>
<evidence type="ECO:0000313" key="6">
    <source>
        <dbReference type="Proteomes" id="UP000479710"/>
    </source>
</evidence>
<dbReference type="Pfam" id="PF00560">
    <property type="entry name" value="LRR_1"/>
    <property type="match status" value="1"/>
</dbReference>
<comment type="subcellular location">
    <subcellularLocation>
        <location evidence="1">Membrane</location>
        <topology evidence="1">Single-pass membrane protein</topology>
    </subcellularLocation>
</comment>
<dbReference type="AlphaFoldDB" id="A0A6G1FBQ3"/>
<evidence type="ECO:0000256" key="1">
    <source>
        <dbReference type="ARBA" id="ARBA00004167"/>
    </source>
</evidence>
<dbReference type="GO" id="GO:0004674">
    <property type="term" value="F:protein serine/threonine kinase activity"/>
    <property type="evidence" value="ECO:0007669"/>
    <property type="project" value="UniProtKB-EC"/>
</dbReference>
<evidence type="ECO:0008006" key="7">
    <source>
        <dbReference type="Google" id="ProtNLM"/>
    </source>
</evidence>
<dbReference type="EMBL" id="SPHZ02000001">
    <property type="protein sequence ID" value="KAF0934212.1"/>
    <property type="molecule type" value="Genomic_DNA"/>
</dbReference>